<dbReference type="InterPro" id="IPR052358">
    <property type="entry name" value="Aro_Compnd_Degr_Hydrolases"/>
</dbReference>
<feature type="compositionally biased region" description="Polar residues" evidence="1">
    <location>
        <begin position="1"/>
        <end position="12"/>
    </location>
</feature>
<gene>
    <name evidence="3" type="ORF">LZG35_06955</name>
</gene>
<keyword evidence="4" id="KW-1185">Reference proteome</keyword>
<accession>A0A9Q3W3K7</accession>
<proteinExistence type="predicted"/>
<dbReference type="Pfam" id="PF04909">
    <property type="entry name" value="Amidohydro_2"/>
    <property type="match status" value="1"/>
</dbReference>
<dbReference type="GO" id="GO:0016787">
    <property type="term" value="F:hydrolase activity"/>
    <property type="evidence" value="ECO:0007669"/>
    <property type="project" value="InterPro"/>
</dbReference>
<dbReference type="Gene3D" id="3.20.20.140">
    <property type="entry name" value="Metal-dependent hydrolases"/>
    <property type="match status" value="1"/>
</dbReference>
<evidence type="ECO:0000313" key="3">
    <source>
        <dbReference type="EMBL" id="MCE7508374.1"/>
    </source>
</evidence>
<evidence type="ECO:0000256" key="1">
    <source>
        <dbReference type="SAM" id="MobiDB-lite"/>
    </source>
</evidence>
<dbReference type="PANTHER" id="PTHR35563:SF2">
    <property type="entry name" value="BARREL METAL-DEPENDENT HYDROLASE, PUTATIVE (AFU_ORTHOLOGUE AFUA_1G16240)-RELATED"/>
    <property type="match status" value="1"/>
</dbReference>
<comment type="caution">
    <text evidence="3">The sequence shown here is derived from an EMBL/GenBank/DDBJ whole genome shotgun (WGS) entry which is preliminary data.</text>
</comment>
<dbReference type="SUPFAM" id="SSF51556">
    <property type="entry name" value="Metallo-dependent hydrolases"/>
    <property type="match status" value="1"/>
</dbReference>
<dbReference type="InterPro" id="IPR006680">
    <property type="entry name" value="Amidohydro-rel"/>
</dbReference>
<dbReference type="EMBL" id="JAJVKT010000006">
    <property type="protein sequence ID" value="MCE7508374.1"/>
    <property type="molecule type" value="Genomic_DNA"/>
</dbReference>
<sequence length="304" mass="34074">MTVNQKPTSGISEPTIPGPHPAPSKPLSALPRGACDTHAHLFGPQSRYPYQPNRSYTPPDASEEAYRDLLHTLGFQRAVLVQPSVYGTDNRRMLDALARRRADDDIQWRGIAVVDNRISDAELERMHEAGVRGVRVNLVFPGGLTFADVELLSRRIAGLGWHVQLLVDVSRFERLVERLDRLPTDSVVDHMGHIPTHRGIEHPGFRALLELLQGGRTWVKLTGPNRITALEHAPFHDVDPFFSTLLEARADRCLFGTDWPHVQLPGPIPDDGDLVNEFLRLVPDPSIRKQVLTDNPARLYQFDG</sequence>
<dbReference type="InterPro" id="IPR032466">
    <property type="entry name" value="Metal_Hydrolase"/>
</dbReference>
<dbReference type="RefSeq" id="WP_233925562.1">
    <property type="nucleotide sequence ID" value="NZ_CP012331.1"/>
</dbReference>
<feature type="domain" description="Amidohydrolase-related" evidence="2">
    <location>
        <begin position="35"/>
        <end position="302"/>
    </location>
</feature>
<dbReference type="PANTHER" id="PTHR35563">
    <property type="entry name" value="BARREL METAL-DEPENDENT HYDROLASE, PUTATIVE (AFU_ORTHOLOGUE AFUA_1G16240)-RELATED"/>
    <property type="match status" value="1"/>
</dbReference>
<organism evidence="3 4">
    <name type="scientific">Alloalcanivorax xenomutans</name>
    <dbReference type="NCBI Taxonomy" id="1094342"/>
    <lineage>
        <taxon>Bacteria</taxon>
        <taxon>Pseudomonadati</taxon>
        <taxon>Pseudomonadota</taxon>
        <taxon>Gammaproteobacteria</taxon>
        <taxon>Oceanospirillales</taxon>
        <taxon>Alcanivoracaceae</taxon>
        <taxon>Alloalcanivorax</taxon>
    </lineage>
</organism>
<dbReference type="AlphaFoldDB" id="A0A9Q3W3K7"/>
<evidence type="ECO:0000313" key="4">
    <source>
        <dbReference type="Proteomes" id="UP001107961"/>
    </source>
</evidence>
<reference evidence="3" key="1">
    <citation type="submission" date="2022-01" db="EMBL/GenBank/DDBJ databases">
        <authorList>
            <person name="Karlyshev A.V."/>
            <person name="Jaspars M."/>
        </authorList>
    </citation>
    <scope>NUCLEOTIDE SEQUENCE</scope>
    <source>
        <strain evidence="3">AGSA3-2</strain>
    </source>
</reference>
<name>A0A9Q3W3K7_9GAMM</name>
<feature type="region of interest" description="Disordered" evidence="1">
    <location>
        <begin position="1"/>
        <end position="61"/>
    </location>
</feature>
<protein>
    <submittedName>
        <fullName evidence="3">Amidohydrolase family protein</fullName>
    </submittedName>
</protein>
<dbReference type="Proteomes" id="UP001107961">
    <property type="component" value="Unassembled WGS sequence"/>
</dbReference>
<evidence type="ECO:0000259" key="2">
    <source>
        <dbReference type="Pfam" id="PF04909"/>
    </source>
</evidence>